<dbReference type="AlphaFoldDB" id="A0A4R3LC53"/>
<sequence length="280" mass="32608">MRYEVISCVRSISNLWSTLLRGEKFFLKIIFISYFYFVGETMDANVSLEALEKFKKSLTQFSKDMSEEAQKTKLLLKKVHNQLENKHLEFRRKLQMTQDPVLYHRAKQQLDEFERLYFMFCEVANECIKGFNHQELMVGNREKTVVNINRKVEVLAQYLSIVSTKNGMDNHLSKEEFTTKATNNTIKRDELLNAVSNKKLKNTINEMYRRGATTGDGGLADAIRVETRYGVLVGGKSHIKKGLERVRNLENIMRNEKLSESDWKHANELINDLKRALNGK</sequence>
<protein>
    <submittedName>
        <fullName evidence="1">Uncharacterized protein</fullName>
    </submittedName>
</protein>
<dbReference type="Proteomes" id="UP000294937">
    <property type="component" value="Unassembled WGS sequence"/>
</dbReference>
<reference evidence="1 2" key="1">
    <citation type="submission" date="2019-03" db="EMBL/GenBank/DDBJ databases">
        <title>Genomic Encyclopedia of Type Strains, Phase IV (KMG-IV): sequencing the most valuable type-strain genomes for metagenomic binning, comparative biology and taxonomic classification.</title>
        <authorList>
            <person name="Goeker M."/>
        </authorList>
    </citation>
    <scope>NUCLEOTIDE SEQUENCE [LARGE SCALE GENOMIC DNA]</scope>
    <source>
        <strain evidence="1 2">DSM 45707</strain>
    </source>
</reference>
<name>A0A4R3LC53_9BACL</name>
<gene>
    <name evidence="1" type="ORF">EDD58_101485</name>
</gene>
<proteinExistence type="predicted"/>
<comment type="caution">
    <text evidence="1">The sequence shown here is derived from an EMBL/GenBank/DDBJ whole genome shotgun (WGS) entry which is preliminary data.</text>
</comment>
<keyword evidence="2" id="KW-1185">Reference proteome</keyword>
<dbReference type="EMBL" id="SMAG01000001">
    <property type="protein sequence ID" value="TCS96840.1"/>
    <property type="molecule type" value="Genomic_DNA"/>
</dbReference>
<evidence type="ECO:0000313" key="2">
    <source>
        <dbReference type="Proteomes" id="UP000294937"/>
    </source>
</evidence>
<accession>A0A4R3LC53</accession>
<organism evidence="1 2">
    <name type="scientific">Hazenella coriacea</name>
    <dbReference type="NCBI Taxonomy" id="1179467"/>
    <lineage>
        <taxon>Bacteria</taxon>
        <taxon>Bacillati</taxon>
        <taxon>Bacillota</taxon>
        <taxon>Bacilli</taxon>
        <taxon>Bacillales</taxon>
        <taxon>Thermoactinomycetaceae</taxon>
        <taxon>Hazenella</taxon>
    </lineage>
</organism>
<evidence type="ECO:0000313" key="1">
    <source>
        <dbReference type="EMBL" id="TCS96840.1"/>
    </source>
</evidence>